<reference evidence="3" key="1">
    <citation type="submission" date="2015-08" db="EMBL/GenBank/DDBJ databases">
        <title>Complete Genome Sequence of Azospirillum thiophilum BV-S.</title>
        <authorList>
            <person name="Fomenkov A."/>
            <person name="Vincze T."/>
            <person name="Grabovich M."/>
            <person name="Dubinina G."/>
            <person name="Orlova M."/>
            <person name="Belousova E."/>
            <person name="Roberts R.J."/>
        </authorList>
    </citation>
    <scope>NUCLEOTIDE SEQUENCE [LARGE SCALE GENOMIC DNA]</scope>
    <source>
        <strain evidence="3">BV-S</strain>
    </source>
</reference>
<evidence type="ECO:0000256" key="1">
    <source>
        <dbReference type="SAM" id="MobiDB-lite"/>
    </source>
</evidence>
<feature type="compositionally biased region" description="Basic and acidic residues" evidence="1">
    <location>
        <begin position="54"/>
        <end position="63"/>
    </location>
</feature>
<organism evidence="2 3">
    <name type="scientific">Azospirillum thiophilum</name>
    <dbReference type="NCBI Taxonomy" id="528244"/>
    <lineage>
        <taxon>Bacteria</taxon>
        <taxon>Pseudomonadati</taxon>
        <taxon>Pseudomonadota</taxon>
        <taxon>Alphaproteobacteria</taxon>
        <taxon>Rhodospirillales</taxon>
        <taxon>Azospirillaceae</taxon>
        <taxon>Azospirillum</taxon>
    </lineage>
</organism>
<protein>
    <submittedName>
        <fullName evidence="2">Uncharacterized protein</fullName>
    </submittedName>
</protein>
<reference evidence="2 3" key="2">
    <citation type="journal article" date="2016" name="Genome Announc.">
        <title>Complete Genome Sequence of a Strain of Azospirillum thiophilum Isolated from a Sulfide Spring.</title>
        <authorList>
            <person name="Fomenkov A."/>
            <person name="Vincze T."/>
            <person name="Grabovich M."/>
            <person name="Anton B.P."/>
            <person name="Dubinina G."/>
            <person name="Orlova M."/>
            <person name="Belousova E."/>
            <person name="Roberts R.J."/>
        </authorList>
    </citation>
    <scope>NUCLEOTIDE SEQUENCE [LARGE SCALE GENOMIC DNA]</scope>
    <source>
        <strain evidence="2 3">BV-S</strain>
    </source>
</reference>
<accession>A0AAC9EWX5</accession>
<sequence length="63" mass="6733">MPVIPAKAGIRMLSTMDHECAGLDPRRRGDDDQDVSTACLMRGGDAPMDPTISADREISPTCS</sequence>
<dbReference type="EMBL" id="CP012401">
    <property type="protein sequence ID" value="ALG69596.1"/>
    <property type="molecule type" value="Genomic_DNA"/>
</dbReference>
<evidence type="ECO:0000313" key="3">
    <source>
        <dbReference type="Proteomes" id="UP000069935"/>
    </source>
</evidence>
<feature type="region of interest" description="Disordered" evidence="1">
    <location>
        <begin position="24"/>
        <end position="63"/>
    </location>
</feature>
<gene>
    <name evidence="2" type="ORF">AL072_00110</name>
</gene>
<proteinExistence type="predicted"/>
<evidence type="ECO:0000313" key="2">
    <source>
        <dbReference type="EMBL" id="ALG69596.1"/>
    </source>
</evidence>
<dbReference type="Proteomes" id="UP000069935">
    <property type="component" value="Chromosome 1"/>
</dbReference>
<keyword evidence="3" id="KW-1185">Reference proteome</keyword>
<name>A0AAC9EWX5_9PROT</name>
<dbReference type="AlphaFoldDB" id="A0AAC9EWX5"/>
<dbReference type="KEGG" id="ati:AL072_00110"/>